<evidence type="ECO:0000313" key="4">
    <source>
        <dbReference type="Proteomes" id="UP000226420"/>
    </source>
</evidence>
<dbReference type="Gene3D" id="1.20.5.300">
    <property type="match status" value="1"/>
</dbReference>
<dbReference type="Pfam" id="PF04102">
    <property type="entry name" value="SlyX"/>
    <property type="match status" value="1"/>
</dbReference>
<name>A0AAJ5BI91_9GAMM</name>
<keyword evidence="2" id="KW-0175">Coiled coil</keyword>
<feature type="coiled-coil region" evidence="2">
    <location>
        <begin position="27"/>
        <end position="54"/>
    </location>
</feature>
<dbReference type="Proteomes" id="UP000226420">
    <property type="component" value="Unassembled WGS sequence"/>
</dbReference>
<organism evidence="3 4">
    <name type="scientific">Pragia fontium DSM 5563 = ATCC 49100</name>
    <dbReference type="NCBI Taxonomy" id="1122977"/>
    <lineage>
        <taxon>Bacteria</taxon>
        <taxon>Pseudomonadati</taxon>
        <taxon>Pseudomonadota</taxon>
        <taxon>Gammaproteobacteria</taxon>
        <taxon>Enterobacterales</taxon>
        <taxon>Budviciaceae</taxon>
        <taxon>Pragia</taxon>
    </lineage>
</organism>
<evidence type="ECO:0000256" key="1">
    <source>
        <dbReference type="HAMAP-Rule" id="MF_00715"/>
    </source>
</evidence>
<evidence type="ECO:0000313" key="3">
    <source>
        <dbReference type="EMBL" id="SFD25643.1"/>
    </source>
</evidence>
<comment type="caution">
    <text evidence="3">The sequence shown here is derived from an EMBL/GenBank/DDBJ whole genome shotgun (WGS) entry which is preliminary data.</text>
</comment>
<dbReference type="NCBIfam" id="NF002750">
    <property type="entry name" value="PRK02793.1"/>
    <property type="match status" value="1"/>
</dbReference>
<protein>
    <recommendedName>
        <fullName evidence="1">Protein SlyX</fullName>
    </recommendedName>
</protein>
<evidence type="ECO:0000256" key="2">
    <source>
        <dbReference type="SAM" id="Coils"/>
    </source>
</evidence>
<dbReference type="EMBL" id="FOLW01000011">
    <property type="protein sequence ID" value="SFD25643.1"/>
    <property type="molecule type" value="Genomic_DNA"/>
</dbReference>
<proteinExistence type="inferred from homology"/>
<dbReference type="AlphaFoldDB" id="A0AAJ5BI91"/>
<dbReference type="PANTHER" id="PTHR36508">
    <property type="entry name" value="PROTEIN SLYX"/>
    <property type="match status" value="1"/>
</dbReference>
<dbReference type="HAMAP" id="MF_00715">
    <property type="entry name" value="SlyX"/>
    <property type="match status" value="1"/>
</dbReference>
<comment type="similarity">
    <text evidence="1">Belongs to the SlyX family.</text>
</comment>
<sequence>MQQLDIERLLQRLELLESRQAFQEVTIDDLNQAIIQHQREIAKLQEQLRLLSDKLKESQPSMIAPLSEEVPPPHY</sequence>
<gene>
    <name evidence="1" type="primary">slyX</name>
    <name evidence="3" type="ORF">SAMN02745723_11155</name>
</gene>
<dbReference type="InterPro" id="IPR007236">
    <property type="entry name" value="SlyX"/>
</dbReference>
<reference evidence="3 4" key="1">
    <citation type="submission" date="2016-10" db="EMBL/GenBank/DDBJ databases">
        <authorList>
            <person name="Varghese N."/>
            <person name="Submissions S."/>
        </authorList>
    </citation>
    <scope>NUCLEOTIDE SEQUENCE [LARGE SCALE GENOMIC DNA]</scope>
    <source>
        <strain evidence="3 4">DSM 5563</strain>
    </source>
</reference>
<dbReference type="PANTHER" id="PTHR36508:SF1">
    <property type="entry name" value="PROTEIN SLYX"/>
    <property type="match status" value="1"/>
</dbReference>
<accession>A0AAJ5BI91</accession>
<dbReference type="RefSeq" id="WP_047779679.1">
    <property type="nucleotide sequence ID" value="NZ_FOLW01000011.1"/>
</dbReference>